<reference evidence="1" key="1">
    <citation type="submission" date="2011-01" db="EMBL/GenBank/DDBJ databases">
        <authorList>
            <person name="Muzny D."/>
            <person name="Qin X."/>
            <person name="Buhay C."/>
            <person name="Dugan-Rocha S."/>
            <person name="Ding Y."/>
            <person name="Chen G."/>
            <person name="Hawes A."/>
            <person name="Holder M."/>
            <person name="Jhangiani S."/>
            <person name="Johnson A."/>
            <person name="Khan Z."/>
            <person name="Li Z."/>
            <person name="Liu W."/>
            <person name="Liu X."/>
            <person name="Perez L."/>
            <person name="Shen H."/>
            <person name="Wang Q."/>
            <person name="Watt J."/>
            <person name="Xi L."/>
            <person name="Xin Y."/>
            <person name="Zhou J."/>
            <person name="Deng J."/>
            <person name="Jiang H."/>
            <person name="Liu Y."/>
            <person name="Qu J."/>
            <person name="Song X.-Z."/>
            <person name="Zhang L."/>
            <person name="Villasana D."/>
            <person name="Johnson A."/>
            <person name="Liu J."/>
            <person name="Liyanage D."/>
            <person name="Lorensuhewa L."/>
            <person name="Robinson T."/>
            <person name="Song A."/>
            <person name="Song B.-B."/>
            <person name="Dinh H."/>
            <person name="Thornton R."/>
            <person name="Coyle M."/>
            <person name="Francisco L."/>
            <person name="Jackson L."/>
            <person name="Javaid M."/>
            <person name="Korchina V."/>
            <person name="Kovar C."/>
            <person name="Mata R."/>
            <person name="Mathew T."/>
            <person name="Ngo R."/>
            <person name="Nguyen L."/>
            <person name="Nguyen N."/>
            <person name="Okwuonu G."/>
            <person name="Ongeri F."/>
            <person name="Pham C."/>
            <person name="Simmons D."/>
            <person name="Wilczek-Boney K."/>
            <person name="Hale W."/>
            <person name="Jakkamsetti A."/>
            <person name="Pham P."/>
            <person name="Ruth R."/>
            <person name="San Lucas F."/>
            <person name="Warren J."/>
            <person name="Zhang J."/>
            <person name="Zhao Z."/>
            <person name="Zhou C."/>
            <person name="Zhu D."/>
            <person name="Lee S."/>
            <person name="Bess C."/>
            <person name="Blankenburg K."/>
            <person name="Forbes L."/>
            <person name="Fu Q."/>
            <person name="Gubbala S."/>
            <person name="Hirani K."/>
            <person name="Jayaseelan J.C."/>
            <person name="Lara F."/>
            <person name="Munidasa M."/>
            <person name="Palculict T."/>
            <person name="Patil S."/>
            <person name="Pu L.-L."/>
            <person name="Saada N."/>
            <person name="Tang L."/>
            <person name="Weissenberger G."/>
            <person name="Zhu Y."/>
            <person name="Hemphill L."/>
            <person name="Shang Y."/>
            <person name="Youmans B."/>
            <person name="Ayvaz T."/>
            <person name="Ross M."/>
            <person name="Santibanez J."/>
            <person name="Aqrawi P."/>
            <person name="Gross S."/>
            <person name="Joshi V."/>
            <person name="Fowler G."/>
            <person name="Nazareth L."/>
            <person name="Reid J."/>
            <person name="Worley K."/>
            <person name="Petrosino J."/>
            <person name="Highlander S."/>
            <person name="Gibbs R."/>
        </authorList>
    </citation>
    <scope>NUCLEOTIDE SEQUENCE [LARGE SCALE GENOMIC DNA]</scope>
    <source>
        <strain evidence="1">ATCC 33269</strain>
    </source>
</reference>
<organism evidence="1 2">
    <name type="scientific">Hoylesella oralis ATCC 33269</name>
    <dbReference type="NCBI Taxonomy" id="873533"/>
    <lineage>
        <taxon>Bacteria</taxon>
        <taxon>Pseudomonadati</taxon>
        <taxon>Bacteroidota</taxon>
        <taxon>Bacteroidia</taxon>
        <taxon>Bacteroidales</taxon>
        <taxon>Prevotellaceae</taxon>
        <taxon>Hoylesella</taxon>
    </lineage>
</organism>
<dbReference type="Proteomes" id="UP000005580">
    <property type="component" value="Unassembled WGS sequence"/>
</dbReference>
<comment type="caution">
    <text evidence="1">The sequence shown here is derived from an EMBL/GenBank/DDBJ whole genome shotgun (WGS) entry which is preliminary data.</text>
</comment>
<protein>
    <submittedName>
        <fullName evidence="1">Uncharacterized protein</fullName>
    </submittedName>
</protein>
<name>E7RML6_9BACT</name>
<keyword evidence="2" id="KW-1185">Reference proteome</keyword>
<sequence length="43" mass="5061">MADETIHLPLFYFSTFPVFTKDKISVDLSDIRLIFSVQLKKKK</sequence>
<dbReference type="AlphaFoldDB" id="E7RML6"/>
<accession>E7RML6</accession>
<gene>
    <name evidence="1" type="ORF">HMPREF0663_10366</name>
</gene>
<evidence type="ECO:0000313" key="1">
    <source>
        <dbReference type="EMBL" id="EFZ37997.1"/>
    </source>
</evidence>
<dbReference type="EMBL" id="AEPE02000002">
    <property type="protein sequence ID" value="EFZ37997.1"/>
    <property type="molecule type" value="Genomic_DNA"/>
</dbReference>
<dbReference type="HOGENOM" id="CLU_3237774_0_0_10"/>
<evidence type="ECO:0000313" key="2">
    <source>
        <dbReference type="Proteomes" id="UP000005580"/>
    </source>
</evidence>
<proteinExistence type="predicted"/>